<keyword evidence="9" id="KW-1185">Reference proteome</keyword>
<feature type="transmembrane region" description="Helical" evidence="6">
    <location>
        <begin position="322"/>
        <end position="342"/>
    </location>
</feature>
<dbReference type="PROSITE" id="PS50850">
    <property type="entry name" value="MFS"/>
    <property type="match status" value="1"/>
</dbReference>
<evidence type="ECO:0000313" key="8">
    <source>
        <dbReference type="EMBL" id="MBT2187343.1"/>
    </source>
</evidence>
<dbReference type="EMBL" id="JAHGAW010000006">
    <property type="protein sequence ID" value="MBT2187343.1"/>
    <property type="molecule type" value="Genomic_DNA"/>
</dbReference>
<dbReference type="PANTHER" id="PTHR23505">
    <property type="entry name" value="SPINSTER"/>
    <property type="match status" value="1"/>
</dbReference>
<dbReference type="PANTHER" id="PTHR23505:SF79">
    <property type="entry name" value="PROTEIN SPINSTER"/>
    <property type="match status" value="1"/>
</dbReference>
<keyword evidence="4 6" id="KW-1133">Transmembrane helix</keyword>
<dbReference type="CDD" id="cd17328">
    <property type="entry name" value="MFS_spinster_like"/>
    <property type="match status" value="1"/>
</dbReference>
<evidence type="ECO:0000256" key="6">
    <source>
        <dbReference type="SAM" id="Phobius"/>
    </source>
</evidence>
<accession>A0A9X1DCC2</accession>
<keyword evidence="5 6" id="KW-0472">Membrane</keyword>
<evidence type="ECO:0000256" key="5">
    <source>
        <dbReference type="ARBA" id="ARBA00023136"/>
    </source>
</evidence>
<feature type="transmembrane region" description="Helical" evidence="6">
    <location>
        <begin position="384"/>
        <end position="410"/>
    </location>
</feature>
<feature type="transmembrane region" description="Helical" evidence="6">
    <location>
        <begin position="416"/>
        <end position="439"/>
    </location>
</feature>
<dbReference type="InterPro" id="IPR044770">
    <property type="entry name" value="MFS_spinster-like"/>
</dbReference>
<protein>
    <submittedName>
        <fullName evidence="8">MFS transporter</fullName>
    </submittedName>
</protein>
<feature type="transmembrane region" description="Helical" evidence="6">
    <location>
        <begin position="102"/>
        <end position="123"/>
    </location>
</feature>
<evidence type="ECO:0000256" key="1">
    <source>
        <dbReference type="ARBA" id="ARBA00004141"/>
    </source>
</evidence>
<proteinExistence type="predicted"/>
<comment type="caution">
    <text evidence="8">The sequence shown here is derived from an EMBL/GenBank/DDBJ whole genome shotgun (WGS) entry which is preliminary data.</text>
</comment>
<dbReference type="InterPro" id="IPR011701">
    <property type="entry name" value="MFS"/>
</dbReference>
<keyword evidence="2" id="KW-0813">Transport</keyword>
<dbReference type="SUPFAM" id="SSF103473">
    <property type="entry name" value="MFS general substrate transporter"/>
    <property type="match status" value="1"/>
</dbReference>
<evidence type="ECO:0000259" key="7">
    <source>
        <dbReference type="PROSITE" id="PS50850"/>
    </source>
</evidence>
<sequence>MATTSVNEATAASSESPAIAPDGTSPKGWYLVYMTAVVGVMSQVDRGILALFVQPIKRDFHLSDTQVSILLGFAFTFFYVVGGPPLSRMADNGVRRTVISGALAVWSIATAMCGFAQSFWAFFASRAVIGAAESGCGPASLSMIGDAVPREKLPRAYAIYNSGFVGGSALSLMLGGVLIGLLSDIKPIQLGSYGVIYNWQLVFIIVGLPGLLIALLFRATVPEPARKGGKKPGGYPLREVLAHVLSQRAMHFPLIMGVLLMAFQTYGLAAWGPAFYQRTYGWGPAQIGMLLGVITLIGSTIGLFTGARLAEIFGRNRDDANLRVLFLAQLLPIPLLVAAPLMPSPWLALGLNAVGGILATMGAAGYNAAINISTPNEMRSQINVMYFILQNAIAGSLGPTVVALCTDFIAHSEGDLRYVISALRLILGPATAFFLWKALRPYGRIYRQKVEEGLN</sequence>
<dbReference type="AlphaFoldDB" id="A0A9X1DCC2"/>
<evidence type="ECO:0000313" key="9">
    <source>
        <dbReference type="Proteomes" id="UP001138757"/>
    </source>
</evidence>
<evidence type="ECO:0000256" key="2">
    <source>
        <dbReference type="ARBA" id="ARBA00022448"/>
    </source>
</evidence>
<dbReference type="GO" id="GO:0022857">
    <property type="term" value="F:transmembrane transporter activity"/>
    <property type="evidence" value="ECO:0007669"/>
    <property type="project" value="InterPro"/>
</dbReference>
<dbReference type="Gene3D" id="1.20.1250.20">
    <property type="entry name" value="MFS general substrate transporter like domains"/>
    <property type="match status" value="1"/>
</dbReference>
<dbReference type="InterPro" id="IPR036259">
    <property type="entry name" value="MFS_trans_sf"/>
</dbReference>
<organism evidence="8 9">
    <name type="scientific">Sphingobium nicotianae</name>
    <dbReference type="NCBI Taxonomy" id="2782607"/>
    <lineage>
        <taxon>Bacteria</taxon>
        <taxon>Pseudomonadati</taxon>
        <taxon>Pseudomonadota</taxon>
        <taxon>Alphaproteobacteria</taxon>
        <taxon>Sphingomonadales</taxon>
        <taxon>Sphingomonadaceae</taxon>
        <taxon>Sphingobium</taxon>
    </lineage>
</organism>
<feature type="transmembrane region" description="Helical" evidence="6">
    <location>
        <begin position="65"/>
        <end position="82"/>
    </location>
</feature>
<feature type="domain" description="Major facilitator superfamily (MFS) profile" evidence="7">
    <location>
        <begin position="31"/>
        <end position="440"/>
    </location>
</feature>
<dbReference type="InterPro" id="IPR020846">
    <property type="entry name" value="MFS_dom"/>
</dbReference>
<dbReference type="Proteomes" id="UP001138757">
    <property type="component" value="Unassembled WGS sequence"/>
</dbReference>
<dbReference type="GO" id="GO:0016020">
    <property type="term" value="C:membrane"/>
    <property type="evidence" value="ECO:0007669"/>
    <property type="project" value="UniProtKB-SubCell"/>
</dbReference>
<evidence type="ECO:0000256" key="4">
    <source>
        <dbReference type="ARBA" id="ARBA00022989"/>
    </source>
</evidence>
<name>A0A9X1DCC2_9SPHN</name>
<feature type="transmembrane region" description="Helical" evidence="6">
    <location>
        <begin position="201"/>
        <end position="221"/>
    </location>
</feature>
<feature type="transmembrane region" description="Helical" evidence="6">
    <location>
        <begin position="158"/>
        <end position="181"/>
    </location>
</feature>
<evidence type="ECO:0000256" key="3">
    <source>
        <dbReference type="ARBA" id="ARBA00022692"/>
    </source>
</evidence>
<reference evidence="8" key="1">
    <citation type="submission" date="2021-05" db="EMBL/GenBank/DDBJ databases">
        <title>Genome of Sphingobium sp. strain.</title>
        <authorList>
            <person name="Fan R."/>
        </authorList>
    </citation>
    <scope>NUCLEOTIDE SEQUENCE</scope>
    <source>
        <strain evidence="8">H33</strain>
    </source>
</reference>
<comment type="subcellular location">
    <subcellularLocation>
        <location evidence="1">Membrane</location>
        <topology evidence="1">Multi-pass membrane protein</topology>
    </subcellularLocation>
</comment>
<dbReference type="RefSeq" id="WP_214623206.1">
    <property type="nucleotide sequence ID" value="NZ_JAHGAW010000006.1"/>
</dbReference>
<feature type="transmembrane region" description="Helical" evidence="6">
    <location>
        <begin position="348"/>
        <end position="372"/>
    </location>
</feature>
<gene>
    <name evidence="8" type="ORF">KK488_10340</name>
</gene>
<feature type="transmembrane region" description="Helical" evidence="6">
    <location>
        <begin position="254"/>
        <end position="275"/>
    </location>
</feature>
<keyword evidence="3 6" id="KW-0812">Transmembrane</keyword>
<feature type="transmembrane region" description="Helical" evidence="6">
    <location>
        <begin position="287"/>
        <end position="310"/>
    </location>
</feature>
<dbReference type="Pfam" id="PF07690">
    <property type="entry name" value="MFS_1"/>
    <property type="match status" value="1"/>
</dbReference>